<dbReference type="InterPro" id="IPR004813">
    <property type="entry name" value="OPT"/>
</dbReference>
<evidence type="ECO:0000256" key="2">
    <source>
        <dbReference type="ARBA" id="ARBA00008807"/>
    </source>
</evidence>
<dbReference type="OrthoDB" id="9986677at2759"/>
<evidence type="ECO:0000256" key="7">
    <source>
        <dbReference type="ARBA" id="ARBA00022989"/>
    </source>
</evidence>
<dbReference type="GeneID" id="19321522"/>
<accession>R8BUY0</accession>
<evidence type="ECO:0000313" key="10">
    <source>
        <dbReference type="EMBL" id="EOO03120.1"/>
    </source>
</evidence>
<keyword evidence="11" id="KW-1185">Reference proteome</keyword>
<reference evidence="11" key="1">
    <citation type="journal article" date="2013" name="Genome Announc.">
        <title>Draft genome sequence of the ascomycete Phaeoacremonium aleophilum strain UCR-PA7, a causal agent of the esca disease complex in grapevines.</title>
        <authorList>
            <person name="Blanco-Ulate B."/>
            <person name="Rolshausen P."/>
            <person name="Cantu D."/>
        </authorList>
    </citation>
    <scope>NUCLEOTIDE SEQUENCE [LARGE SCALE GENOMIC DNA]</scope>
    <source>
        <strain evidence="11">UCR-PA7</strain>
    </source>
</reference>
<evidence type="ECO:0000256" key="4">
    <source>
        <dbReference type="ARBA" id="ARBA00022692"/>
    </source>
</evidence>
<evidence type="ECO:0000313" key="11">
    <source>
        <dbReference type="Proteomes" id="UP000014074"/>
    </source>
</evidence>
<keyword evidence="6" id="KW-0653">Protein transport</keyword>
<keyword evidence="7 9" id="KW-1133">Transmembrane helix</keyword>
<name>R8BUY0_PHAM7</name>
<dbReference type="eggNOG" id="KOG2262">
    <property type="taxonomic scope" value="Eukaryota"/>
</dbReference>
<dbReference type="EMBL" id="KB932857">
    <property type="protein sequence ID" value="EOO03120.1"/>
    <property type="molecule type" value="Genomic_DNA"/>
</dbReference>
<feature type="transmembrane region" description="Helical" evidence="9">
    <location>
        <begin position="71"/>
        <end position="92"/>
    </location>
</feature>
<dbReference type="InterPro" id="IPR004648">
    <property type="entry name" value="Oligpept_transpt"/>
</dbReference>
<evidence type="ECO:0000256" key="5">
    <source>
        <dbReference type="ARBA" id="ARBA00022856"/>
    </source>
</evidence>
<protein>
    <submittedName>
        <fullName evidence="10">Putative sexual differentiation process protein isp4 protein</fullName>
    </submittedName>
</protein>
<dbReference type="GO" id="GO:0015031">
    <property type="term" value="P:protein transport"/>
    <property type="evidence" value="ECO:0007669"/>
    <property type="project" value="UniProtKB-KW"/>
</dbReference>
<evidence type="ECO:0000256" key="6">
    <source>
        <dbReference type="ARBA" id="ARBA00022927"/>
    </source>
</evidence>
<keyword evidence="5" id="KW-0571">Peptide transport</keyword>
<dbReference type="KEGG" id="tmn:UCRPA7_1380"/>
<organism evidence="10 11">
    <name type="scientific">Phaeoacremonium minimum (strain UCR-PA7)</name>
    <name type="common">Esca disease fungus</name>
    <name type="synonym">Togninia minima</name>
    <dbReference type="NCBI Taxonomy" id="1286976"/>
    <lineage>
        <taxon>Eukaryota</taxon>
        <taxon>Fungi</taxon>
        <taxon>Dikarya</taxon>
        <taxon>Ascomycota</taxon>
        <taxon>Pezizomycotina</taxon>
        <taxon>Sordariomycetes</taxon>
        <taxon>Sordariomycetidae</taxon>
        <taxon>Togniniales</taxon>
        <taxon>Togniniaceae</taxon>
        <taxon>Phaeoacremonium</taxon>
    </lineage>
</organism>
<comment type="subcellular location">
    <subcellularLocation>
        <location evidence="1">Membrane</location>
        <topology evidence="1">Multi-pass membrane protein</topology>
    </subcellularLocation>
</comment>
<dbReference type="NCBIfam" id="TIGR00727">
    <property type="entry name" value="ISP4_OPT"/>
    <property type="match status" value="1"/>
</dbReference>
<evidence type="ECO:0000256" key="3">
    <source>
        <dbReference type="ARBA" id="ARBA00022448"/>
    </source>
</evidence>
<evidence type="ECO:0000256" key="1">
    <source>
        <dbReference type="ARBA" id="ARBA00004141"/>
    </source>
</evidence>
<feature type="transmembrane region" description="Helical" evidence="9">
    <location>
        <begin position="104"/>
        <end position="128"/>
    </location>
</feature>
<feature type="transmembrane region" description="Helical" evidence="9">
    <location>
        <begin position="280"/>
        <end position="301"/>
    </location>
</feature>
<gene>
    <name evidence="10" type="ORF">UCRPA7_1380</name>
</gene>
<dbReference type="Pfam" id="PF03169">
    <property type="entry name" value="OPT"/>
    <property type="match status" value="1"/>
</dbReference>
<dbReference type="RefSeq" id="XP_007912152.1">
    <property type="nucleotide sequence ID" value="XM_007913961.1"/>
</dbReference>
<proteinExistence type="inferred from homology"/>
<dbReference type="GO" id="GO:0035673">
    <property type="term" value="F:oligopeptide transmembrane transporter activity"/>
    <property type="evidence" value="ECO:0007669"/>
    <property type="project" value="InterPro"/>
</dbReference>
<feature type="transmembrane region" description="Helical" evidence="9">
    <location>
        <begin position="390"/>
        <end position="413"/>
    </location>
</feature>
<feature type="transmembrane region" description="Helical" evidence="9">
    <location>
        <begin position="34"/>
        <end position="59"/>
    </location>
</feature>
<comment type="similarity">
    <text evidence="2">Belongs to the oligopeptide OPT transporter family.</text>
</comment>
<dbReference type="Proteomes" id="UP000014074">
    <property type="component" value="Unassembled WGS sequence"/>
</dbReference>
<dbReference type="HOGENOM" id="CLU_004965_0_2_1"/>
<sequence>MIWPGTLMSAAMFGTLHKEENKPANGWTVSRWKFFYAAWTIAFAFYFLPGLLMPALSYFNVVTWFAPKNVVVANLFGVVSGLGLFPLTFDWAQVAYIGSPLLTPFWAAMNVVGGLVIVMWIVAPIAYYSNWLYSSYMPILSAAVFDNTGGIYDVSKILTKDFVFDKEAYKNYSRVFLPITYVLSYGVQFAGLASLLTHTACWHGSDIWTQWKRSLQEARDEPKVAYQPVSRGVDDTSGGANDLNMRRQRSRADSNPTVEGLMTREDIHNRLMKKYKDAPMLWYLCTFVTMLTVGIFVVEYYPIHLPWYGLLLALGICAILFIPIGIIMAITNQHCSIYLICQLVCGAVFPGRPVANMIFVTYGYISSAQGIKFAADLKLGHYMKIPPRTLFWVQMVATIVSSLTQIGVLNWMFVNVPGICTPEAINGFTCPIARVHFNGSILWGVVGPAEFFGPNAIYRPLVWCFLVGAIAPVPLWLYSRHKKESIVRKINLPVLLGSLAWIPPATGLNFSVWALVCYLFNYLVKNRAQAWWAKYTMTLSAALDSGLAFGIVVVFFGFIYPGAMKNFSWWGTEVYKQGCDWQACSYKTVPEGTHFGPDTW</sequence>
<feature type="transmembrane region" description="Helical" evidence="9">
    <location>
        <begin position="499"/>
        <end position="521"/>
    </location>
</feature>
<dbReference type="GO" id="GO:0016020">
    <property type="term" value="C:membrane"/>
    <property type="evidence" value="ECO:0007669"/>
    <property type="project" value="UniProtKB-SubCell"/>
</dbReference>
<feature type="transmembrane region" description="Helical" evidence="9">
    <location>
        <begin position="541"/>
        <end position="560"/>
    </location>
</feature>
<keyword evidence="3" id="KW-0813">Transport</keyword>
<feature type="transmembrane region" description="Helical" evidence="9">
    <location>
        <begin position="457"/>
        <end position="478"/>
    </location>
</feature>
<feature type="transmembrane region" description="Helical" evidence="9">
    <location>
        <begin position="307"/>
        <end position="330"/>
    </location>
</feature>
<dbReference type="AlphaFoldDB" id="R8BUY0"/>
<keyword evidence="8 9" id="KW-0472">Membrane</keyword>
<evidence type="ECO:0000256" key="9">
    <source>
        <dbReference type="SAM" id="Phobius"/>
    </source>
</evidence>
<dbReference type="NCBIfam" id="TIGR00728">
    <property type="entry name" value="OPT_sfam"/>
    <property type="match status" value="1"/>
</dbReference>
<keyword evidence="4 9" id="KW-0812">Transmembrane</keyword>
<dbReference type="PANTHER" id="PTHR22601">
    <property type="entry name" value="ISP4 LIKE PROTEIN"/>
    <property type="match status" value="1"/>
</dbReference>
<evidence type="ECO:0000256" key="8">
    <source>
        <dbReference type="ARBA" id="ARBA00023136"/>
    </source>
</evidence>